<dbReference type="AlphaFoldDB" id="A0A0G9HH85"/>
<dbReference type="Proteomes" id="UP000182987">
    <property type="component" value="Chromosome"/>
</dbReference>
<proteinExistence type="predicted"/>
<dbReference type="Pfam" id="PF17164">
    <property type="entry name" value="DUF5122"/>
    <property type="match status" value="1"/>
</dbReference>
<dbReference type="Gene3D" id="2.80.10.50">
    <property type="match status" value="1"/>
</dbReference>
<organism evidence="1 2">
    <name type="scientific">Luteibacter rhizovicinus DSM 16549</name>
    <dbReference type="NCBI Taxonomy" id="1440763"/>
    <lineage>
        <taxon>Bacteria</taxon>
        <taxon>Pseudomonadati</taxon>
        <taxon>Pseudomonadota</taxon>
        <taxon>Gammaproteobacteria</taxon>
        <taxon>Lysobacterales</taxon>
        <taxon>Rhodanobacteraceae</taxon>
        <taxon>Luteibacter</taxon>
    </lineage>
</organism>
<dbReference type="PATRIC" id="fig|1440763.5.peg.2467"/>
<dbReference type="STRING" id="1440763.BJI69_02465"/>
<sequence>MSGLGTHKQGDIDTSFGIDGTFELKVEGYVIEPGANERLRALARADDGSIMLAMGCSPPEGGWRYGLAKITRDGQFDPSFGNQGVVVEPPLSGETLQGAQPFPVDGNATVLVLRSQGSDTWMLTRRDGAGAIDTSFGIDGYVNLDGIRPPGEPGVVKGFVIPAGGGEFFFVGTTQNAEQRYGGIVLRFDASGHLSPAFAGKGYALVDVPLGARGRITDAVVQDDGKILLSTATVAGNSRIVRLLPTGEPDPAFGTNGAFVVESDGAHRNEIERLFWSEEAGIWAAGTIMSRPPAAGLLLTLDDDGTIPVGFNGGRYLELNYGGADDGGIFAYPMHIEASGQGVTLVGRADYDGTLIKRVIVGRHDRTGALDPSFSDDNGFFIIDVDLKGLNFLFFGIDVTDAHLTFEILTGNGAGGTPPERVLVQRYTSWGAR</sequence>
<dbReference type="RefSeq" id="WP_046965951.1">
    <property type="nucleotide sequence ID" value="NZ_CP017480.1"/>
</dbReference>
<dbReference type="KEGG" id="lrz:BJI69_02465"/>
<evidence type="ECO:0000313" key="2">
    <source>
        <dbReference type="Proteomes" id="UP000182987"/>
    </source>
</evidence>
<reference evidence="2" key="1">
    <citation type="submission" date="2016-09" db="EMBL/GenBank/DDBJ databases">
        <authorList>
            <person name="Lysoe E."/>
        </authorList>
    </citation>
    <scope>NUCLEOTIDE SEQUENCE [LARGE SCALE GENOMIC DNA]</scope>
    <source>
        <strain evidence="2">LJ96T</strain>
    </source>
</reference>
<dbReference type="EMBL" id="CP017480">
    <property type="protein sequence ID" value="APG02883.1"/>
    <property type="molecule type" value="Genomic_DNA"/>
</dbReference>
<accession>A0A0G9HH85</accession>
<evidence type="ECO:0000313" key="1">
    <source>
        <dbReference type="EMBL" id="APG02883.1"/>
    </source>
</evidence>
<name>A0A0G9HH85_9GAMM</name>
<keyword evidence="2" id="KW-1185">Reference proteome</keyword>
<dbReference type="InterPro" id="IPR013431">
    <property type="entry name" value="Delta_60_rpt"/>
</dbReference>
<protein>
    <submittedName>
        <fullName evidence="1">Uncharacterized protein</fullName>
    </submittedName>
</protein>
<gene>
    <name evidence="1" type="ORF">BJI69_02465</name>
</gene>